<name>A0A494RMT6_9CAUL</name>
<sequence>MRIALTSLSVDDQDKAERFYVDMLGFVVKHSVPMGPMRYLTVVSPADPDGVELSLEPGGQRAEVATFQAWMRQQGIPAIAFHVDDVDVEHHRLSDQGVVFTQPPAPMGPIRAAVLDDTCGNLIMLYSNPATAA</sequence>
<dbReference type="AlphaFoldDB" id="A0A494RMT6"/>
<dbReference type="SUPFAM" id="SSF54593">
    <property type="entry name" value="Glyoxalase/Bleomycin resistance protein/Dihydroxybiphenyl dioxygenase"/>
    <property type="match status" value="1"/>
</dbReference>
<dbReference type="OrthoDB" id="9794917at2"/>
<dbReference type="InterPro" id="IPR037523">
    <property type="entry name" value="VOC_core"/>
</dbReference>
<dbReference type="CDD" id="cd07263">
    <property type="entry name" value="VOC_like"/>
    <property type="match status" value="1"/>
</dbReference>
<dbReference type="Pfam" id="PF00903">
    <property type="entry name" value="Glyoxalase"/>
    <property type="match status" value="1"/>
</dbReference>
<accession>A0A494RMT6</accession>
<evidence type="ECO:0000259" key="1">
    <source>
        <dbReference type="PROSITE" id="PS51819"/>
    </source>
</evidence>
<dbReference type="PROSITE" id="PS51819">
    <property type="entry name" value="VOC"/>
    <property type="match status" value="1"/>
</dbReference>
<feature type="domain" description="VOC" evidence="1">
    <location>
        <begin position="2"/>
        <end position="128"/>
    </location>
</feature>
<gene>
    <name evidence="2" type="ORF">D8I30_02590</name>
</gene>
<dbReference type="Gene3D" id="3.10.180.10">
    <property type="entry name" value="2,3-Dihydroxybiphenyl 1,2-Dioxygenase, domain 1"/>
    <property type="match status" value="1"/>
</dbReference>
<keyword evidence="3" id="KW-1185">Reference proteome</keyword>
<dbReference type="PANTHER" id="PTHR36437">
    <property type="entry name" value="GLYOXALASE/BLEOMYCIN RESISTANCE PROTEIN/DIOXYGENASE"/>
    <property type="match status" value="1"/>
</dbReference>
<protein>
    <submittedName>
        <fullName evidence="2">VOC family protein</fullName>
    </submittedName>
</protein>
<evidence type="ECO:0000313" key="2">
    <source>
        <dbReference type="EMBL" id="AYG96243.1"/>
    </source>
</evidence>
<reference evidence="2 3" key="1">
    <citation type="submission" date="2018-10" db="EMBL/GenBank/DDBJ databases">
        <title>Complete genome sequence of Brevundimonas naejangsanensis BRV3.</title>
        <authorList>
            <person name="Berrios L."/>
            <person name="Ely B."/>
        </authorList>
    </citation>
    <scope>NUCLEOTIDE SEQUENCE [LARGE SCALE GENOMIC DNA]</scope>
    <source>
        <strain evidence="2 3">BRV3</strain>
    </source>
</reference>
<proteinExistence type="predicted"/>
<dbReference type="InterPro" id="IPR029068">
    <property type="entry name" value="Glyas_Bleomycin-R_OHBP_Dase"/>
</dbReference>
<dbReference type="EMBL" id="CP032707">
    <property type="protein sequence ID" value="AYG96243.1"/>
    <property type="molecule type" value="Genomic_DNA"/>
</dbReference>
<evidence type="ECO:0000313" key="3">
    <source>
        <dbReference type="Proteomes" id="UP000276984"/>
    </source>
</evidence>
<dbReference type="InterPro" id="IPR004360">
    <property type="entry name" value="Glyas_Fos-R_dOase_dom"/>
</dbReference>
<dbReference type="Proteomes" id="UP000276984">
    <property type="component" value="Chromosome"/>
</dbReference>
<dbReference type="PANTHER" id="PTHR36437:SF2">
    <property type="entry name" value="GLYOXALASE_BLEOMYCIN RESISTANCE PROTEIN_DIOXYGENASE"/>
    <property type="match status" value="1"/>
</dbReference>
<organism evidence="2 3">
    <name type="scientific">Brevundimonas naejangsanensis</name>
    <dbReference type="NCBI Taxonomy" id="588932"/>
    <lineage>
        <taxon>Bacteria</taxon>
        <taxon>Pseudomonadati</taxon>
        <taxon>Pseudomonadota</taxon>
        <taxon>Alphaproteobacteria</taxon>
        <taxon>Caulobacterales</taxon>
        <taxon>Caulobacteraceae</taxon>
        <taxon>Brevundimonas</taxon>
    </lineage>
</organism>